<dbReference type="EMBL" id="ML978268">
    <property type="protein sequence ID" value="KAF2025352.1"/>
    <property type="molecule type" value="Genomic_DNA"/>
</dbReference>
<evidence type="ECO:0000313" key="2">
    <source>
        <dbReference type="EMBL" id="KAF2025352.1"/>
    </source>
</evidence>
<protein>
    <recommendedName>
        <fullName evidence="4">DUF1308 domain-containing protein</fullName>
    </recommendedName>
</protein>
<name>A0A9P4LI85_9PLEO</name>
<keyword evidence="3" id="KW-1185">Reference proteome</keyword>
<evidence type="ECO:0008006" key="4">
    <source>
        <dbReference type="Google" id="ProtNLM"/>
    </source>
</evidence>
<accession>A0A9P4LI85</accession>
<evidence type="ECO:0000313" key="3">
    <source>
        <dbReference type="Proteomes" id="UP000799777"/>
    </source>
</evidence>
<dbReference type="PANTHER" id="PTHR13379">
    <property type="entry name" value="UNCHARACTERIZED DUF1308"/>
    <property type="match status" value="1"/>
</dbReference>
<proteinExistence type="predicted"/>
<evidence type="ECO:0000256" key="1">
    <source>
        <dbReference type="SAM" id="MobiDB-lite"/>
    </source>
</evidence>
<dbReference type="AlphaFoldDB" id="A0A9P4LI85"/>
<organism evidence="2 3">
    <name type="scientific">Setomelanomma holmii</name>
    <dbReference type="NCBI Taxonomy" id="210430"/>
    <lineage>
        <taxon>Eukaryota</taxon>
        <taxon>Fungi</taxon>
        <taxon>Dikarya</taxon>
        <taxon>Ascomycota</taxon>
        <taxon>Pezizomycotina</taxon>
        <taxon>Dothideomycetes</taxon>
        <taxon>Pleosporomycetidae</taxon>
        <taxon>Pleosporales</taxon>
        <taxon>Pleosporineae</taxon>
        <taxon>Phaeosphaeriaceae</taxon>
        <taxon>Setomelanomma</taxon>
    </lineage>
</organism>
<dbReference type="PANTHER" id="PTHR13379:SF0">
    <property type="entry name" value="UPF0415 PROTEIN C7ORF25"/>
    <property type="match status" value="1"/>
</dbReference>
<feature type="region of interest" description="Disordered" evidence="1">
    <location>
        <begin position="185"/>
        <end position="207"/>
    </location>
</feature>
<dbReference type="Proteomes" id="UP000799777">
    <property type="component" value="Unassembled WGS sequence"/>
</dbReference>
<reference evidence="2" key="1">
    <citation type="journal article" date="2020" name="Stud. Mycol.">
        <title>101 Dothideomycetes genomes: a test case for predicting lifestyles and emergence of pathogens.</title>
        <authorList>
            <person name="Haridas S."/>
            <person name="Albert R."/>
            <person name="Binder M."/>
            <person name="Bloem J."/>
            <person name="Labutti K."/>
            <person name="Salamov A."/>
            <person name="Andreopoulos B."/>
            <person name="Baker S."/>
            <person name="Barry K."/>
            <person name="Bills G."/>
            <person name="Bluhm B."/>
            <person name="Cannon C."/>
            <person name="Castanera R."/>
            <person name="Culley D."/>
            <person name="Daum C."/>
            <person name="Ezra D."/>
            <person name="Gonzalez J."/>
            <person name="Henrissat B."/>
            <person name="Kuo A."/>
            <person name="Liang C."/>
            <person name="Lipzen A."/>
            <person name="Lutzoni F."/>
            <person name="Magnuson J."/>
            <person name="Mondo S."/>
            <person name="Nolan M."/>
            <person name="Ohm R."/>
            <person name="Pangilinan J."/>
            <person name="Park H.-J."/>
            <person name="Ramirez L."/>
            <person name="Alfaro M."/>
            <person name="Sun H."/>
            <person name="Tritt A."/>
            <person name="Yoshinaga Y."/>
            <person name="Zwiers L.-H."/>
            <person name="Turgeon B."/>
            <person name="Goodwin S."/>
            <person name="Spatafora J."/>
            <person name="Crous P."/>
            <person name="Grigoriev I."/>
        </authorList>
    </citation>
    <scope>NUCLEOTIDE SEQUENCE</scope>
    <source>
        <strain evidence="2">CBS 110217</strain>
    </source>
</reference>
<sequence length="500" mass="55809">MTESITTEFSNMDLDTDATRVTTTINLEATIEGLIYRCETLQDEVETYVAAVIAKQKQTRVRHPVEYRNLRNDFKNELAFLKKISGSNMDEEKARHFIVSSNLLYYEALWGAAKRSSGLQAFRKYFYWATRGRNTTKKKGGASKGKTNALADIVADEGGEWLRVSTLSEKRLLFDLAKLGWMNDSDSDDDMPDARLGSEDDEDDEDQVDIVKNARELARAAKANPIRGRPPKVRFVLTRITAGKTKEIDNILDKIRATGATVYCANDIPPAPPLESVLPDLLIDRSRALSDTLNIDCTILLALISDISHHQCPILDWYPGEVRAQIKEETEENLLPTHLYPAIGSHPMVTTLEAADQANLIVQTLATDAEKMRADVLLGQGDFKEAPSETLLTAWKDNTDHSLPVGFQLPIRVMPSKMDSILARLPPVATNLATELGDLNRAIFLYGWAEKLTTLSANRGRARQIETILNEHGLEDGQDGPHIWLCGESRSLIAKHGRRK</sequence>
<gene>
    <name evidence="2" type="ORF">EK21DRAFT_116904</name>
</gene>
<dbReference type="OrthoDB" id="441890at2759"/>
<comment type="caution">
    <text evidence="2">The sequence shown here is derived from an EMBL/GenBank/DDBJ whole genome shotgun (WGS) entry which is preliminary data.</text>
</comment>